<feature type="compositionally biased region" description="Low complexity" evidence="11">
    <location>
        <begin position="8"/>
        <end position="29"/>
    </location>
</feature>
<keyword evidence="6 10" id="KW-0408">Iron</keyword>
<dbReference type="PROSITE" id="PS00821">
    <property type="entry name" value="CYTO_HEME_LYASE_1"/>
    <property type="match status" value="1"/>
</dbReference>
<dbReference type="AlphaFoldDB" id="A0A4V6RHI6"/>
<dbReference type="PANTHER" id="PTHR12743:SF3">
    <property type="entry name" value="HOLOCYTOCHROME-C SYNTHASE"/>
    <property type="match status" value="1"/>
</dbReference>
<comment type="function">
    <text evidence="10">Lyase that catalyzes the covalent linking of the heme group to the cytochrome C apoprotein to produce the mature functional cytochrome.</text>
</comment>
<evidence type="ECO:0000256" key="1">
    <source>
        <dbReference type="ARBA" id="ARBA00004273"/>
    </source>
</evidence>
<keyword evidence="8 10" id="KW-0472">Membrane</keyword>
<accession>A0A4V6RHI6</accession>
<evidence type="ECO:0000256" key="3">
    <source>
        <dbReference type="ARBA" id="ARBA00022617"/>
    </source>
</evidence>
<feature type="compositionally biased region" description="Polar residues" evidence="11">
    <location>
        <begin position="54"/>
        <end position="65"/>
    </location>
</feature>
<sequence length="303" mass="33906">MGWFWADSSASETPSSSAPASISTSSCPVRPRKQSPPPPTDAASASGCPVRPSAKSTATLETASESACPVKPSDRPDINPLNLMFSNLPQTPYTGQKTALPTEREKSSIPRGDQPGTTWEYPSPQQMYNAMRRKGYEDAPEDAVEVMTAVHNWLNEGAWQEIVDWEHRFKNGAIGYLLRNEKKAAKEAEEPQLMRFEGRRNDVTPKATLYGWLGRIAPNTYGGPPPFDRHDWYVKSGNRETRYVIDYYSGGEENGMPIFFLDVRPALDRPGLAAERLVKWGEELWQRASGSDVRQQAREEARR</sequence>
<comment type="catalytic activity">
    <reaction evidence="10">
        <text>holo-[cytochrome c] = apo-[cytochrome c] + heme b</text>
        <dbReference type="Rhea" id="RHEA:22648"/>
        <dbReference type="Rhea" id="RHEA-COMP:10725"/>
        <dbReference type="Rhea" id="RHEA-COMP:10726"/>
        <dbReference type="ChEBI" id="CHEBI:29950"/>
        <dbReference type="ChEBI" id="CHEBI:60344"/>
        <dbReference type="ChEBI" id="CHEBI:83739"/>
        <dbReference type="EC" id="4.4.1.17"/>
    </reaction>
</comment>
<name>A0A4V6RHI6_9PEZI</name>
<keyword evidence="3 10" id="KW-0349">Heme</keyword>
<dbReference type="EMBL" id="ML220112">
    <property type="protein sequence ID" value="TGZ84735.1"/>
    <property type="molecule type" value="Genomic_DNA"/>
</dbReference>
<keyword evidence="5 10" id="KW-0999">Mitochondrion inner membrane</keyword>
<dbReference type="GO" id="GO:0046872">
    <property type="term" value="F:metal ion binding"/>
    <property type="evidence" value="ECO:0007669"/>
    <property type="project" value="UniProtKB-KW"/>
</dbReference>
<evidence type="ECO:0000256" key="8">
    <source>
        <dbReference type="ARBA" id="ARBA00023136"/>
    </source>
</evidence>
<dbReference type="EC" id="4.4.1.17" evidence="10"/>
<organism evidence="12 13">
    <name type="scientific">Ascodesmis nigricans</name>
    <dbReference type="NCBI Taxonomy" id="341454"/>
    <lineage>
        <taxon>Eukaryota</taxon>
        <taxon>Fungi</taxon>
        <taxon>Dikarya</taxon>
        <taxon>Ascomycota</taxon>
        <taxon>Pezizomycotina</taxon>
        <taxon>Pezizomycetes</taxon>
        <taxon>Pezizales</taxon>
        <taxon>Ascodesmidaceae</taxon>
        <taxon>Ascodesmis</taxon>
    </lineage>
</organism>
<keyword evidence="7 10" id="KW-0496">Mitochondrion</keyword>
<evidence type="ECO:0000256" key="6">
    <source>
        <dbReference type="ARBA" id="ARBA00023004"/>
    </source>
</evidence>
<evidence type="ECO:0000256" key="5">
    <source>
        <dbReference type="ARBA" id="ARBA00022792"/>
    </source>
</evidence>
<evidence type="ECO:0000256" key="7">
    <source>
        <dbReference type="ARBA" id="ARBA00023128"/>
    </source>
</evidence>
<dbReference type="PROSITE" id="PS00822">
    <property type="entry name" value="CYTO_HEME_LYASE_2"/>
    <property type="match status" value="1"/>
</dbReference>
<evidence type="ECO:0000256" key="11">
    <source>
        <dbReference type="SAM" id="MobiDB-lite"/>
    </source>
</evidence>
<keyword evidence="4 10" id="KW-0479">Metal-binding</keyword>
<dbReference type="STRING" id="341454.A0A4V6RHI6"/>
<gene>
    <name evidence="12" type="ORF">EX30DRAFT_299863</name>
</gene>
<comment type="subcellular location">
    <subcellularLocation>
        <location evidence="1 10">Mitochondrion inner membrane</location>
    </subcellularLocation>
</comment>
<dbReference type="GO" id="GO:0005743">
    <property type="term" value="C:mitochondrial inner membrane"/>
    <property type="evidence" value="ECO:0007669"/>
    <property type="project" value="UniProtKB-SubCell"/>
</dbReference>
<feature type="region of interest" description="Disordered" evidence="11">
    <location>
        <begin position="1"/>
        <end position="123"/>
    </location>
</feature>
<comment type="similarity">
    <text evidence="2 10">Belongs to the cytochrome c-type heme lyase family.</text>
</comment>
<feature type="compositionally biased region" description="Polar residues" evidence="11">
    <location>
        <begin position="84"/>
        <end position="99"/>
    </location>
</feature>
<dbReference type="OrthoDB" id="1158011at2759"/>
<keyword evidence="9 10" id="KW-0456">Lyase</keyword>
<dbReference type="InParanoid" id="A0A4V6RHI6"/>
<protein>
    <recommendedName>
        <fullName evidence="10">Holocytochrome c-type synthase</fullName>
        <ecNumber evidence="10">4.4.1.17</ecNumber>
    </recommendedName>
</protein>
<keyword evidence="13" id="KW-1185">Reference proteome</keyword>
<dbReference type="PANTHER" id="PTHR12743">
    <property type="entry name" value="CYTOCHROME C1 HEME LYASE"/>
    <property type="match status" value="1"/>
</dbReference>
<evidence type="ECO:0000256" key="2">
    <source>
        <dbReference type="ARBA" id="ARBA00007255"/>
    </source>
</evidence>
<evidence type="ECO:0000256" key="4">
    <source>
        <dbReference type="ARBA" id="ARBA00022723"/>
    </source>
</evidence>
<evidence type="ECO:0000313" key="13">
    <source>
        <dbReference type="Proteomes" id="UP000298138"/>
    </source>
</evidence>
<proteinExistence type="inferred from homology"/>
<dbReference type="InterPro" id="IPR000511">
    <property type="entry name" value="Holocyt_c/c1_synthase"/>
</dbReference>
<evidence type="ECO:0000256" key="10">
    <source>
        <dbReference type="RuleBase" id="RU363130"/>
    </source>
</evidence>
<dbReference type="FunCoup" id="A0A4V6RHI6">
    <property type="interactions" value="313"/>
</dbReference>
<dbReference type="Proteomes" id="UP000298138">
    <property type="component" value="Unassembled WGS sequence"/>
</dbReference>
<feature type="non-terminal residue" evidence="12">
    <location>
        <position position="303"/>
    </location>
</feature>
<evidence type="ECO:0000256" key="9">
    <source>
        <dbReference type="ARBA" id="ARBA00023239"/>
    </source>
</evidence>
<dbReference type="GO" id="GO:0004408">
    <property type="term" value="F:holocytochrome-c synthase activity"/>
    <property type="evidence" value="ECO:0007669"/>
    <property type="project" value="UniProtKB-EC"/>
</dbReference>
<dbReference type="Pfam" id="PF01265">
    <property type="entry name" value="Cyto_heme_lyase"/>
    <property type="match status" value="1"/>
</dbReference>
<reference evidence="12 13" key="1">
    <citation type="submission" date="2019-04" db="EMBL/GenBank/DDBJ databases">
        <title>Comparative genomics and transcriptomics to analyze fruiting body development in filamentous ascomycetes.</title>
        <authorList>
            <consortium name="DOE Joint Genome Institute"/>
            <person name="Lutkenhaus R."/>
            <person name="Traeger S."/>
            <person name="Breuer J."/>
            <person name="Kuo A."/>
            <person name="Lipzen A."/>
            <person name="Pangilinan J."/>
            <person name="Dilworth D."/>
            <person name="Sandor L."/>
            <person name="Poggeler S."/>
            <person name="Barry K."/>
            <person name="Grigoriev I.V."/>
            <person name="Nowrousian M."/>
        </authorList>
    </citation>
    <scope>NUCLEOTIDE SEQUENCE [LARGE SCALE GENOMIC DNA]</scope>
    <source>
        <strain evidence="12 13">CBS 389.68</strain>
    </source>
</reference>
<evidence type="ECO:0000313" key="12">
    <source>
        <dbReference type="EMBL" id="TGZ84735.1"/>
    </source>
</evidence>